<dbReference type="GO" id="GO:0003723">
    <property type="term" value="F:RNA binding"/>
    <property type="evidence" value="ECO:0007669"/>
    <property type="project" value="InterPro"/>
</dbReference>
<comment type="similarity">
    <text evidence="2">Belongs to the helicase family. SKI2 subfamily.</text>
</comment>
<feature type="region of interest" description="Disordered" evidence="8">
    <location>
        <begin position="367"/>
        <end position="396"/>
    </location>
</feature>
<keyword evidence="3" id="KW-0547">Nucleotide-binding</keyword>
<evidence type="ECO:0000259" key="9">
    <source>
        <dbReference type="PROSITE" id="PS51192"/>
    </source>
</evidence>
<dbReference type="GO" id="GO:0005524">
    <property type="term" value="F:ATP binding"/>
    <property type="evidence" value="ECO:0007669"/>
    <property type="project" value="UniProtKB-KW"/>
</dbReference>
<dbReference type="InterPro" id="IPR050699">
    <property type="entry name" value="RNA-DNA_Helicase"/>
</dbReference>
<keyword evidence="5" id="KW-0347">Helicase</keyword>
<keyword evidence="6" id="KW-0067">ATP-binding</keyword>
<evidence type="ECO:0000256" key="2">
    <source>
        <dbReference type="ARBA" id="ARBA00010140"/>
    </source>
</evidence>
<dbReference type="EMBL" id="NPHW01003344">
    <property type="protein sequence ID" value="OXV09767.1"/>
    <property type="molecule type" value="Genomic_DNA"/>
</dbReference>
<dbReference type="GO" id="GO:0016787">
    <property type="term" value="F:hydrolase activity"/>
    <property type="evidence" value="ECO:0007669"/>
    <property type="project" value="UniProtKB-KW"/>
</dbReference>
<keyword evidence="4" id="KW-0378">Hydrolase</keyword>
<evidence type="ECO:0000313" key="12">
    <source>
        <dbReference type="Proteomes" id="UP000243515"/>
    </source>
</evidence>
<dbReference type="Pfam" id="PF00270">
    <property type="entry name" value="DEAD"/>
    <property type="match status" value="1"/>
</dbReference>
<dbReference type="GO" id="GO:0000460">
    <property type="term" value="P:maturation of 5.8S rRNA"/>
    <property type="evidence" value="ECO:0007669"/>
    <property type="project" value="TreeGrafter"/>
</dbReference>
<dbReference type="Gene3D" id="3.40.50.300">
    <property type="entry name" value="P-loop containing nucleotide triphosphate hydrolases"/>
    <property type="match status" value="2"/>
</dbReference>
<dbReference type="OrthoDB" id="64767at2759"/>
<keyword evidence="7" id="KW-0539">Nucleus</keyword>
<dbReference type="InterPro" id="IPR027417">
    <property type="entry name" value="P-loop_NTPase"/>
</dbReference>
<feature type="region of interest" description="Disordered" evidence="8">
    <location>
        <begin position="1"/>
        <end position="89"/>
    </location>
</feature>
<dbReference type="PROSITE" id="PS51194">
    <property type="entry name" value="HELICASE_CTER"/>
    <property type="match status" value="1"/>
</dbReference>
<dbReference type="GO" id="GO:0005634">
    <property type="term" value="C:nucleus"/>
    <property type="evidence" value="ECO:0007669"/>
    <property type="project" value="UniProtKB-SubCell"/>
</dbReference>
<dbReference type="PANTHER" id="PTHR12131">
    <property type="entry name" value="ATP-DEPENDENT RNA AND DNA HELICASE"/>
    <property type="match status" value="1"/>
</dbReference>
<reference evidence="11 12" key="1">
    <citation type="journal article" date="2015" name="Environ. Microbiol.">
        <title>Metagenome sequence of Elaphomyces granulatus from sporocarp tissue reveals Ascomycota ectomycorrhizal fingerprints of genome expansion and a Proteobacteria-rich microbiome.</title>
        <authorList>
            <person name="Quandt C.A."/>
            <person name="Kohler A."/>
            <person name="Hesse C.N."/>
            <person name="Sharpton T.J."/>
            <person name="Martin F."/>
            <person name="Spatafora J.W."/>
        </authorList>
    </citation>
    <scope>NUCLEOTIDE SEQUENCE [LARGE SCALE GENOMIC DNA]</scope>
    <source>
        <strain evidence="11 12">OSC145934</strain>
    </source>
</reference>
<dbReference type="FunFam" id="3.40.50.300:FF:000141">
    <property type="entry name" value="ATP-dependent RNA helicase DOB1"/>
    <property type="match status" value="1"/>
</dbReference>
<dbReference type="Gene3D" id="2.40.30.300">
    <property type="match status" value="1"/>
</dbReference>
<dbReference type="GO" id="GO:0006401">
    <property type="term" value="P:RNA catabolic process"/>
    <property type="evidence" value="ECO:0007669"/>
    <property type="project" value="InterPro"/>
</dbReference>
<dbReference type="Pfam" id="PF08148">
    <property type="entry name" value="DSHCT"/>
    <property type="match status" value="1"/>
</dbReference>
<evidence type="ECO:0000256" key="5">
    <source>
        <dbReference type="ARBA" id="ARBA00022806"/>
    </source>
</evidence>
<dbReference type="PANTHER" id="PTHR12131:SF7">
    <property type="entry name" value="EXOSOME RNA HELICASE MTR4"/>
    <property type="match status" value="1"/>
</dbReference>
<evidence type="ECO:0000259" key="10">
    <source>
        <dbReference type="PROSITE" id="PS51194"/>
    </source>
</evidence>
<dbReference type="FunFam" id="1.10.3380.30:FF:000003">
    <property type="entry name" value="ATP dependent RNA helicase (Dob1)"/>
    <property type="match status" value="1"/>
</dbReference>
<organism evidence="11 12">
    <name type="scientific">Elaphomyces granulatus</name>
    <dbReference type="NCBI Taxonomy" id="519963"/>
    <lineage>
        <taxon>Eukaryota</taxon>
        <taxon>Fungi</taxon>
        <taxon>Dikarya</taxon>
        <taxon>Ascomycota</taxon>
        <taxon>Pezizomycotina</taxon>
        <taxon>Eurotiomycetes</taxon>
        <taxon>Eurotiomycetidae</taxon>
        <taxon>Eurotiales</taxon>
        <taxon>Elaphomycetaceae</taxon>
        <taxon>Elaphomyces</taxon>
    </lineage>
</organism>
<dbReference type="PIRSF" id="PIRSF005198">
    <property type="entry name" value="Antiviral_helicase_SKI2"/>
    <property type="match status" value="1"/>
</dbReference>
<keyword evidence="12" id="KW-1185">Reference proteome</keyword>
<evidence type="ECO:0000256" key="6">
    <source>
        <dbReference type="ARBA" id="ARBA00022840"/>
    </source>
</evidence>
<dbReference type="FunFam" id="2.40.30.300:FF:000001">
    <property type="entry name" value="Mtr4 exosome RNA helicase"/>
    <property type="match status" value="1"/>
</dbReference>
<protein>
    <submittedName>
        <fullName evidence="11">Uncharacterized protein</fullName>
    </submittedName>
</protein>
<dbReference type="Pfam" id="PF21408">
    <property type="entry name" value="MTR4-like_stalk"/>
    <property type="match status" value="1"/>
</dbReference>
<feature type="compositionally biased region" description="Basic residues" evidence="8">
    <location>
        <begin position="24"/>
        <end position="35"/>
    </location>
</feature>
<comment type="subcellular location">
    <subcellularLocation>
        <location evidence="1">Nucleus</location>
    </subcellularLocation>
</comment>
<comment type="caution">
    <text evidence="11">The sequence shown here is derived from an EMBL/GenBank/DDBJ whole genome shotgun (WGS) entry which is preliminary data.</text>
</comment>
<dbReference type="CDD" id="cd18795">
    <property type="entry name" value="SF2_C_Ski2"/>
    <property type="match status" value="1"/>
</dbReference>
<dbReference type="SUPFAM" id="SSF52540">
    <property type="entry name" value="P-loop containing nucleoside triphosphate hydrolases"/>
    <property type="match status" value="1"/>
</dbReference>
<dbReference type="GO" id="GO:0003724">
    <property type="term" value="F:RNA helicase activity"/>
    <property type="evidence" value="ECO:0007669"/>
    <property type="project" value="InterPro"/>
</dbReference>
<dbReference type="InterPro" id="IPR012961">
    <property type="entry name" value="Ski2/MTR4_C"/>
</dbReference>
<dbReference type="InterPro" id="IPR025696">
    <property type="entry name" value="Beta-barrel_MTR4"/>
</dbReference>
<dbReference type="SMART" id="SM01142">
    <property type="entry name" value="DSHCT"/>
    <property type="match status" value="1"/>
</dbReference>
<proteinExistence type="inferred from homology"/>
<dbReference type="SMART" id="SM00490">
    <property type="entry name" value="HELICc"/>
    <property type="match status" value="1"/>
</dbReference>
<dbReference type="InterPro" id="IPR014001">
    <property type="entry name" value="Helicase_ATP-bd"/>
</dbReference>
<feature type="compositionally biased region" description="Basic and acidic residues" evidence="8">
    <location>
        <begin position="75"/>
        <end position="87"/>
    </location>
</feature>
<name>A0A232M0Z3_9EURO</name>
<feature type="compositionally biased region" description="Basic and acidic residues" evidence="8">
    <location>
        <begin position="40"/>
        <end position="53"/>
    </location>
</feature>
<dbReference type="SMART" id="SM00487">
    <property type="entry name" value="DEXDc"/>
    <property type="match status" value="1"/>
</dbReference>
<evidence type="ECO:0000313" key="11">
    <source>
        <dbReference type="EMBL" id="OXV09767.1"/>
    </source>
</evidence>
<gene>
    <name evidence="11" type="ORF">Egran_02470</name>
</gene>
<dbReference type="InterPro" id="IPR011545">
    <property type="entry name" value="DEAD/DEAH_box_helicase_dom"/>
</dbReference>
<dbReference type="CDD" id="cd18024">
    <property type="entry name" value="DEXHc_Mtr4-like"/>
    <property type="match status" value="1"/>
</dbReference>
<dbReference type="AlphaFoldDB" id="A0A232M0Z3"/>
<evidence type="ECO:0000256" key="8">
    <source>
        <dbReference type="SAM" id="MobiDB-lite"/>
    </source>
</evidence>
<evidence type="ECO:0000256" key="3">
    <source>
        <dbReference type="ARBA" id="ARBA00022741"/>
    </source>
</evidence>
<dbReference type="Proteomes" id="UP000243515">
    <property type="component" value="Unassembled WGS sequence"/>
</dbReference>
<evidence type="ECO:0000256" key="4">
    <source>
        <dbReference type="ARBA" id="ARBA00022801"/>
    </source>
</evidence>
<dbReference type="InterPro" id="IPR001650">
    <property type="entry name" value="Helicase_C-like"/>
</dbReference>
<dbReference type="CDD" id="cd13154">
    <property type="entry name" value="KOW_Mtr4"/>
    <property type="match status" value="1"/>
</dbReference>
<dbReference type="Pfam" id="PF13234">
    <property type="entry name" value="MTR4_beta-barrel"/>
    <property type="match status" value="1"/>
</dbReference>
<evidence type="ECO:0000256" key="7">
    <source>
        <dbReference type="ARBA" id="ARBA00023242"/>
    </source>
</evidence>
<dbReference type="PROSITE" id="PS51192">
    <property type="entry name" value="HELICASE_ATP_BIND_1"/>
    <property type="match status" value="1"/>
</dbReference>
<sequence length="1080" mass="122304">MDDLFDVFDDQPKASWPSDEQPRPRAKKEKTKKRQINGDVKGDNTETGNKEDGVLSDAPAIDGDIDEMETSPTRSGERDPKRLRLQQEPEPLVADTFETEQEREIAASAGLQATKETAAVVLSHQVRHQVALPPNYPYVPISEHKPPENPARTWPFTLDPFQQVSIASIQREESVLVSAHTSAGKTVVAEYAIAQSLKNNQRVIYTSPIKALSNQKYREFAAEFGDVGLMTGDVTINPTATCLVMTTEILRSMLYRGSEIMREVAWVVFDEIHYMRDATRGVVWEETIILLPDKVRYVFLSATIPNAMQFAEWITKMHNQPCHVVYTDFRPTPLQHYFFPAGAEGIHLVVDEKGVFREENFQKAMSSIADKKGDDPADPMARRKGKGKDKKLNKGGTKGPSDIYKIVKMIMVKNYNPVIVFSFSKRECEASALQMSSLAFNDDSEKEMVSKVFNSAIGMLSEEDRNLPQIQHILPLLRRGIGVHHSGLLPILKETIEILFQEGLIKVLFATETFSIGLNMPAKTVVFTSVRKFDGITQRWVTPSEFVQMSGRAGRRGLDERGIVIMMVGEEMDPAIAKEIVRGEQDRLNSAFHLGYNMILNLMRVEGISPEFMLERCFYQFQNAASVAGLERELRQLEIQRASMNIPDEGIIGEYYDLRKQLAEFTEDMQAVISQPNYCLPFLQPGRLVEIKYMEYNFGWGAVVNFKQRRSPKNSPEKLTAHQSFVVDVLLKIAATGSSVGTKTHKDLPADVRPPKDGENSRIEVVPVVLSCIQAISHIRIFLPKDLHTTDSRNSVGKALEEVQKRFPDGIALLDPIENMGIRDDSFKKLLRKIEVLESHLLANPLHNSPRLAELYNQYAEKVQLVSNIKATKRKISEAMSIMQLDELKCRKRVLRRFGFINEVEVVQLKARVACVISTGDELMLSELLFNGFFNKLTPEQCAAALSVFVFEEKAKDTPSLSKEELYKPLKEIQAQARIIAKVSQESKLSVNEEEYVQSFHWELMEVIYEWAHGKSFAEICKMTDVYEGNLIRVFRRLEECLRQMAQASKVMGSEELESKFETALTKVRRDIVAAQSLYL</sequence>
<dbReference type="InterPro" id="IPR048392">
    <property type="entry name" value="MTR4-like_stalk"/>
</dbReference>
<evidence type="ECO:0000256" key="1">
    <source>
        <dbReference type="ARBA" id="ARBA00004123"/>
    </source>
</evidence>
<feature type="compositionally biased region" description="Basic residues" evidence="8">
    <location>
        <begin position="382"/>
        <end position="393"/>
    </location>
</feature>
<dbReference type="Gene3D" id="1.10.3380.30">
    <property type="match status" value="1"/>
</dbReference>
<dbReference type="InterPro" id="IPR016438">
    <property type="entry name" value="SKI2-like"/>
</dbReference>
<feature type="domain" description="Helicase C-terminal" evidence="10">
    <location>
        <begin position="402"/>
        <end position="606"/>
    </location>
</feature>
<dbReference type="Pfam" id="PF00271">
    <property type="entry name" value="Helicase_C"/>
    <property type="match status" value="1"/>
</dbReference>
<dbReference type="FunFam" id="3.40.50.300:FF:000083">
    <property type="entry name" value="ATP-dependent RNA helicase DOB1"/>
    <property type="match status" value="1"/>
</dbReference>
<accession>A0A232M0Z3</accession>
<feature type="domain" description="Helicase ATP-binding" evidence="9">
    <location>
        <begin position="166"/>
        <end position="322"/>
    </location>
</feature>